<comment type="caution">
    <text evidence="2">The sequence shown here is derived from an EMBL/GenBank/DDBJ whole genome shotgun (WGS) entry which is preliminary data.</text>
</comment>
<dbReference type="AlphaFoldDB" id="A0A8J6IYW5"/>
<sequence>MGRKIGSLILALALAASSVTGALAAASPAQGAYDRAAAFISKAVPAPEVSSIGGEWAVIGLARGGAARPQNYDADYLNRVEQTVKEKQGVLHTRKYTEYSRVILALSALGADAREVGGYDLTLPLGDFDKTAWQGINGPIWALIALDSRNYPVPRNPQAKTQATRQLYVDRILSRQLSDGSWSLSGEGPGDVDVTAMALQALSRYTDQAAVKLGVDRALVWLSGQQQGDGGFAAKGTANAESCAQVVVALECLGLPLTDSRFVKNGATALDALLGYQLPDGSFCHGKNSGSNLMATEQSLYALAAVKRAELGQSGLYEMEELETDDQTDLSAIAFAPGLVALLTAMGASSCGVLLLPGG</sequence>
<organism evidence="2 3">
    <name type="scientific">Flintibacter faecis</name>
    <dbReference type="NCBI Taxonomy" id="2763047"/>
    <lineage>
        <taxon>Bacteria</taxon>
        <taxon>Bacillati</taxon>
        <taxon>Bacillota</taxon>
        <taxon>Clostridia</taxon>
        <taxon>Eubacteriales</taxon>
        <taxon>Flintibacter</taxon>
    </lineage>
</organism>
<dbReference type="CDD" id="cd00688">
    <property type="entry name" value="ISOPREN_C2_like"/>
    <property type="match status" value="1"/>
</dbReference>
<evidence type="ECO:0000313" key="2">
    <source>
        <dbReference type="EMBL" id="MBC5716783.1"/>
    </source>
</evidence>
<name>A0A8J6IYW5_9FIRM</name>
<reference evidence="2" key="1">
    <citation type="submission" date="2020-08" db="EMBL/GenBank/DDBJ databases">
        <title>Genome public.</title>
        <authorList>
            <person name="Liu C."/>
            <person name="Sun Q."/>
        </authorList>
    </citation>
    <scope>NUCLEOTIDE SEQUENCE</scope>
    <source>
        <strain evidence="2">BX5</strain>
    </source>
</reference>
<keyword evidence="3" id="KW-1185">Reference proteome</keyword>
<accession>A0A8J6IYW5</accession>
<dbReference type="Proteomes" id="UP000602260">
    <property type="component" value="Unassembled WGS sequence"/>
</dbReference>
<dbReference type="EMBL" id="JACOPN010000003">
    <property type="protein sequence ID" value="MBC5716783.1"/>
    <property type="molecule type" value="Genomic_DNA"/>
</dbReference>
<evidence type="ECO:0000256" key="1">
    <source>
        <dbReference type="SAM" id="SignalP"/>
    </source>
</evidence>
<feature type="signal peptide" evidence="1">
    <location>
        <begin position="1"/>
        <end position="24"/>
    </location>
</feature>
<dbReference type="RefSeq" id="WP_186878133.1">
    <property type="nucleotide sequence ID" value="NZ_JACOPN010000003.1"/>
</dbReference>
<proteinExistence type="predicted"/>
<keyword evidence="1" id="KW-0732">Signal</keyword>
<dbReference type="SUPFAM" id="SSF48239">
    <property type="entry name" value="Terpenoid cyclases/Protein prenyltransferases"/>
    <property type="match status" value="1"/>
</dbReference>
<gene>
    <name evidence="2" type="ORF">H8S55_05520</name>
</gene>
<evidence type="ECO:0000313" key="3">
    <source>
        <dbReference type="Proteomes" id="UP000602260"/>
    </source>
</evidence>
<dbReference type="InterPro" id="IPR008930">
    <property type="entry name" value="Terpenoid_cyclase/PrenylTrfase"/>
</dbReference>
<protein>
    <submittedName>
        <fullName evidence="2">Terpene cyclase/mutase family protein</fullName>
    </submittedName>
</protein>
<feature type="chain" id="PRO_5035209453" evidence="1">
    <location>
        <begin position="25"/>
        <end position="359"/>
    </location>
</feature>
<dbReference type="Gene3D" id="1.50.10.20">
    <property type="match status" value="1"/>
</dbReference>